<evidence type="ECO:0000256" key="1">
    <source>
        <dbReference type="ARBA" id="ARBA00004141"/>
    </source>
</evidence>
<name>A0A7J7IZX3_BUGNE</name>
<dbReference type="InterPro" id="IPR018000">
    <property type="entry name" value="Neurotransmitter_ion_chnl_CS"/>
</dbReference>
<dbReference type="SUPFAM" id="SSF63712">
    <property type="entry name" value="Nicotinic receptor ligand binding domain-like"/>
    <property type="match status" value="1"/>
</dbReference>
<evidence type="ECO:0000256" key="3">
    <source>
        <dbReference type="ARBA" id="ARBA00022989"/>
    </source>
</evidence>
<keyword evidence="5" id="KW-0813">Transport</keyword>
<feature type="transmembrane region" description="Helical" evidence="5">
    <location>
        <begin position="231"/>
        <end position="250"/>
    </location>
</feature>
<comment type="similarity">
    <text evidence="5">Belongs to the ligand-gated ion channel (TC 1.A.9) family.</text>
</comment>
<dbReference type="Proteomes" id="UP000593567">
    <property type="component" value="Unassembled WGS sequence"/>
</dbReference>
<protein>
    <submittedName>
        <fullName evidence="7">CHRNA7</fullName>
    </submittedName>
</protein>
<organism evidence="7 8">
    <name type="scientific">Bugula neritina</name>
    <name type="common">Brown bryozoan</name>
    <name type="synonym">Sertularia neritina</name>
    <dbReference type="NCBI Taxonomy" id="10212"/>
    <lineage>
        <taxon>Eukaryota</taxon>
        <taxon>Metazoa</taxon>
        <taxon>Spiralia</taxon>
        <taxon>Lophotrochozoa</taxon>
        <taxon>Bryozoa</taxon>
        <taxon>Gymnolaemata</taxon>
        <taxon>Cheilostomatida</taxon>
        <taxon>Flustrina</taxon>
        <taxon>Buguloidea</taxon>
        <taxon>Bugulidae</taxon>
        <taxon>Bugula</taxon>
    </lineage>
</organism>
<proteinExistence type="inferred from homology"/>
<keyword evidence="5" id="KW-0732">Signal</keyword>
<feature type="transmembrane region" description="Helical" evidence="5">
    <location>
        <begin position="294"/>
        <end position="318"/>
    </location>
</feature>
<dbReference type="PROSITE" id="PS00236">
    <property type="entry name" value="NEUROTR_ION_CHANNEL"/>
    <property type="match status" value="1"/>
</dbReference>
<keyword evidence="2 5" id="KW-0812">Transmembrane</keyword>
<accession>A0A7J7IZX3</accession>
<evidence type="ECO:0000256" key="2">
    <source>
        <dbReference type="ARBA" id="ARBA00022692"/>
    </source>
</evidence>
<evidence type="ECO:0000256" key="4">
    <source>
        <dbReference type="ARBA" id="ARBA00023136"/>
    </source>
</evidence>
<dbReference type="AlphaFoldDB" id="A0A7J7IZX3"/>
<feature type="transmembrane region" description="Helical" evidence="5">
    <location>
        <begin position="428"/>
        <end position="447"/>
    </location>
</feature>
<evidence type="ECO:0000259" key="6">
    <source>
        <dbReference type="Pfam" id="PF02931"/>
    </source>
</evidence>
<comment type="subcellular location">
    <subcellularLocation>
        <location evidence="1">Membrane</location>
        <topology evidence="1">Multi-pass membrane protein</topology>
    </subcellularLocation>
</comment>
<feature type="chain" id="PRO_5029940489" evidence="5">
    <location>
        <begin position="20"/>
        <end position="450"/>
    </location>
</feature>
<dbReference type="InterPro" id="IPR036719">
    <property type="entry name" value="Neuro-gated_channel_TM_sf"/>
</dbReference>
<dbReference type="PANTHER" id="PTHR18945">
    <property type="entry name" value="NEUROTRANSMITTER GATED ION CHANNEL"/>
    <property type="match status" value="1"/>
</dbReference>
<reference evidence="7" key="1">
    <citation type="submission" date="2020-06" db="EMBL/GenBank/DDBJ databases">
        <title>Draft genome of Bugula neritina, a colonial animal packing powerful symbionts and potential medicines.</title>
        <authorList>
            <person name="Rayko M."/>
        </authorList>
    </citation>
    <scope>NUCLEOTIDE SEQUENCE [LARGE SCALE GENOMIC DNA]</scope>
    <source>
        <strain evidence="7">Kwan_BN1</strain>
    </source>
</reference>
<evidence type="ECO:0000313" key="7">
    <source>
        <dbReference type="EMBL" id="KAF6018768.1"/>
    </source>
</evidence>
<dbReference type="InterPro" id="IPR006202">
    <property type="entry name" value="Neur_chan_lig-bd"/>
</dbReference>
<comment type="caution">
    <text evidence="7">The sequence shown here is derived from an EMBL/GenBank/DDBJ whole genome shotgun (WGS) entry which is preliminary data.</text>
</comment>
<feature type="domain" description="Neurotransmitter-gated ion-channel ligand-binding" evidence="6">
    <location>
        <begin position="25"/>
        <end position="227"/>
    </location>
</feature>
<gene>
    <name evidence="7" type="ORF">EB796_022913</name>
</gene>
<dbReference type="SUPFAM" id="SSF90112">
    <property type="entry name" value="Neurotransmitter-gated ion-channel transmembrane pore"/>
    <property type="match status" value="1"/>
</dbReference>
<dbReference type="PRINTS" id="PR00252">
    <property type="entry name" value="NRIONCHANNEL"/>
</dbReference>
<keyword evidence="3 5" id="KW-1133">Transmembrane helix</keyword>
<keyword evidence="5" id="KW-0407">Ion channel</keyword>
<dbReference type="CDD" id="cd18989">
    <property type="entry name" value="LGIC_ECD_cation"/>
    <property type="match status" value="1"/>
</dbReference>
<dbReference type="GO" id="GO:0016020">
    <property type="term" value="C:membrane"/>
    <property type="evidence" value="ECO:0007669"/>
    <property type="project" value="UniProtKB-SubCell"/>
</dbReference>
<dbReference type="Gene3D" id="2.70.170.10">
    <property type="entry name" value="Neurotransmitter-gated ion-channel ligand-binding domain"/>
    <property type="match status" value="1"/>
</dbReference>
<evidence type="ECO:0000256" key="5">
    <source>
        <dbReference type="RuleBase" id="RU000687"/>
    </source>
</evidence>
<evidence type="ECO:0000313" key="8">
    <source>
        <dbReference type="Proteomes" id="UP000593567"/>
    </source>
</evidence>
<dbReference type="Gene3D" id="1.20.58.390">
    <property type="entry name" value="Neurotransmitter-gated ion-channel transmembrane domain"/>
    <property type="match status" value="1"/>
</dbReference>
<keyword evidence="8" id="KW-1185">Reference proteome</keyword>
<dbReference type="InterPro" id="IPR036734">
    <property type="entry name" value="Neur_chan_lig-bd_sf"/>
</dbReference>
<dbReference type="OrthoDB" id="6153337at2759"/>
<dbReference type="InterPro" id="IPR038050">
    <property type="entry name" value="Neuro_actylchol_rec"/>
</dbReference>
<dbReference type="GO" id="GO:0004888">
    <property type="term" value="F:transmembrane signaling receptor activity"/>
    <property type="evidence" value="ECO:0007669"/>
    <property type="project" value="InterPro"/>
</dbReference>
<dbReference type="InterPro" id="IPR006201">
    <property type="entry name" value="Neur_channel"/>
</dbReference>
<dbReference type="EMBL" id="VXIV02003277">
    <property type="protein sequence ID" value="KAF6018768.1"/>
    <property type="molecule type" value="Genomic_DNA"/>
</dbReference>
<keyword evidence="4 5" id="KW-0472">Membrane</keyword>
<dbReference type="GO" id="GO:0005230">
    <property type="term" value="F:extracellular ligand-gated monoatomic ion channel activity"/>
    <property type="evidence" value="ECO:0007669"/>
    <property type="project" value="InterPro"/>
</dbReference>
<dbReference type="Pfam" id="PF02931">
    <property type="entry name" value="Neur_chan_LBD"/>
    <property type="match status" value="1"/>
</dbReference>
<keyword evidence="5" id="KW-0406">Ion transport</keyword>
<sequence length="450" mass="51928">MYNHFLLLLLLNTAGSIEYGEVVSSLHAQLFKNYNALYRPQQLTDVNITMSLASVVDVNEKEGHITTTFVPKMSWVDPRLRWDDSNNSEFKKIDHLQVRRSDVWVPDLEVLNRFQDVAHDLSPLPLVWVHGDGTVYYVPRQTYQTPCRFNMHKFPYDSQHCQIILGSWAYLSNEVDFHLYRNGTDQQLLVEHNDFVLNILNTTRVETTFGGISAHFVELYVDIFLARRAKFFYYMYLMPADIMVFILPFVHLLPPSSESRQALLGAILISAILMLNTLNEFMPSYASDEVPQPLKLYLACMMSTLISIFGSCVTMSLARTDAKTGRVPRAIQKILTVCTPCKQAQRNEHASYQLLHLEKMLQMSAEGEENGEELHSANNVTDNTEEARQLHQQEQRGTMKILQQLVSELQLVRYREQVKVEWVNFAQLVDKIFVIGFFISGICLLKYNHF</sequence>
<feature type="transmembrane region" description="Helical" evidence="5">
    <location>
        <begin position="262"/>
        <end position="282"/>
    </location>
</feature>
<feature type="signal peptide" evidence="5">
    <location>
        <begin position="1"/>
        <end position="19"/>
    </location>
</feature>